<dbReference type="CDD" id="cd06782">
    <property type="entry name" value="cpPDZ_CPP-like"/>
    <property type="match status" value="1"/>
</dbReference>
<dbReference type="PANTHER" id="PTHR32060">
    <property type="entry name" value="TAIL-SPECIFIC PROTEASE"/>
    <property type="match status" value="1"/>
</dbReference>
<dbReference type="PROSITE" id="PS51257">
    <property type="entry name" value="PROKAR_LIPOPROTEIN"/>
    <property type="match status" value="1"/>
</dbReference>
<dbReference type="Proteomes" id="UP000280307">
    <property type="component" value="Unassembled WGS sequence"/>
</dbReference>
<dbReference type="PANTHER" id="PTHR32060:SF30">
    <property type="entry name" value="CARBOXY-TERMINAL PROCESSING PROTEASE CTPA"/>
    <property type="match status" value="1"/>
</dbReference>
<dbReference type="PROSITE" id="PS50106">
    <property type="entry name" value="PDZ"/>
    <property type="match status" value="1"/>
</dbReference>
<dbReference type="Pfam" id="PF14684">
    <property type="entry name" value="Tricorn_C1"/>
    <property type="match status" value="1"/>
</dbReference>
<dbReference type="GO" id="GO:0030288">
    <property type="term" value="C:outer membrane-bounded periplasmic space"/>
    <property type="evidence" value="ECO:0007669"/>
    <property type="project" value="TreeGrafter"/>
</dbReference>
<dbReference type="Pfam" id="PF17820">
    <property type="entry name" value="PDZ_6"/>
    <property type="match status" value="1"/>
</dbReference>
<dbReference type="InterPro" id="IPR005151">
    <property type="entry name" value="Tail-specific_protease"/>
</dbReference>
<dbReference type="Gene3D" id="2.30.42.10">
    <property type="match status" value="1"/>
</dbReference>
<reference evidence="3 4" key="1">
    <citation type="submission" date="2018-12" db="EMBL/GenBank/DDBJ databases">
        <title>Genome Sequence of Candidatus Viridilinea halotolerans isolated from saline sulfide-rich spring.</title>
        <authorList>
            <person name="Grouzdev D.S."/>
            <person name="Burganskaya E.I."/>
            <person name="Krutkina M.S."/>
            <person name="Sukhacheva M.V."/>
            <person name="Gorlenko V.M."/>
        </authorList>
    </citation>
    <scope>NUCLEOTIDE SEQUENCE [LARGE SCALE GENOMIC DNA]</scope>
    <source>
        <strain evidence="3">Chok-6</strain>
    </source>
</reference>
<evidence type="ECO:0000313" key="3">
    <source>
        <dbReference type="EMBL" id="RRR74614.1"/>
    </source>
</evidence>
<dbReference type="CDD" id="cd07562">
    <property type="entry name" value="Peptidase_S41_TRI"/>
    <property type="match status" value="1"/>
</dbReference>
<feature type="domain" description="PDZ" evidence="2">
    <location>
        <begin position="171"/>
        <end position="215"/>
    </location>
</feature>
<evidence type="ECO:0000256" key="1">
    <source>
        <dbReference type="SAM" id="MobiDB-lite"/>
    </source>
</evidence>
<dbReference type="InterPro" id="IPR041489">
    <property type="entry name" value="PDZ_6"/>
</dbReference>
<dbReference type="InterPro" id="IPR036034">
    <property type="entry name" value="PDZ_sf"/>
</dbReference>
<gene>
    <name evidence="3" type="ORF">EI684_06655</name>
</gene>
<dbReference type="AlphaFoldDB" id="A0A426U3Z5"/>
<sequence>MKRLPHSLILILCLWLLLGCTLRPEALVVAPTATQEARATPRPSATAIAATMTATPTMTTPTATTTTTPTAIPLDPTPTLAPLSREERKAIFERTWTIVRDRYVYDDYRGVDWDALRLEFTPRIVAAEEPETFYELMRELIDRLGDDHSRFESPQQVASQQAEFRGELRYGGIGALIRTVDEGGLILMLAPGAPAERAGLQARDLILAVNGKPFIDEDAFGPEGPIGEVRGEPGTFVRLTVRSGDDPPRDLEVVREAVASDAFNRVRGHLLPGGHVGVVEIPSFYVDALDVRTREAVEELLAAGTMRGLIIDVRGNSGGYVHLMRNTVALFHDGGSIGSTSGRASREEQQIPAGQTIPAMADIPIAILIGPNTVSAGEMFAAGMQVLGRARIVGEPSAGNTENLFGYNFDDGSRLLLAELAYHLPDGTMIEERGVIPDRQVGGEWWRLPPDEDPQLLAAVEELGLVSGIGDERKN</sequence>
<protein>
    <submittedName>
        <fullName evidence="3">Peptidase S41</fullName>
    </submittedName>
</protein>
<dbReference type="Gene3D" id="3.30.750.44">
    <property type="match status" value="1"/>
</dbReference>
<comment type="caution">
    <text evidence="3">The sequence shown here is derived from an EMBL/GenBank/DDBJ whole genome shotgun (WGS) entry which is preliminary data.</text>
</comment>
<dbReference type="EMBL" id="RSAS01000254">
    <property type="protein sequence ID" value="RRR74614.1"/>
    <property type="molecule type" value="Genomic_DNA"/>
</dbReference>
<dbReference type="Gene3D" id="3.90.226.10">
    <property type="entry name" value="2-enoyl-CoA Hydratase, Chain A, domain 1"/>
    <property type="match status" value="1"/>
</dbReference>
<dbReference type="GO" id="GO:0008236">
    <property type="term" value="F:serine-type peptidase activity"/>
    <property type="evidence" value="ECO:0007669"/>
    <property type="project" value="InterPro"/>
</dbReference>
<dbReference type="GO" id="GO:0007165">
    <property type="term" value="P:signal transduction"/>
    <property type="evidence" value="ECO:0007669"/>
    <property type="project" value="TreeGrafter"/>
</dbReference>
<feature type="region of interest" description="Disordered" evidence="1">
    <location>
        <begin position="58"/>
        <end position="79"/>
    </location>
</feature>
<accession>A0A426U3Z5</accession>
<dbReference type="SMART" id="SM00245">
    <property type="entry name" value="TSPc"/>
    <property type="match status" value="1"/>
</dbReference>
<dbReference type="SMART" id="SM00228">
    <property type="entry name" value="PDZ"/>
    <property type="match status" value="1"/>
</dbReference>
<dbReference type="GO" id="GO:0006508">
    <property type="term" value="P:proteolysis"/>
    <property type="evidence" value="ECO:0007669"/>
    <property type="project" value="InterPro"/>
</dbReference>
<dbReference type="SUPFAM" id="SSF50156">
    <property type="entry name" value="PDZ domain-like"/>
    <property type="match status" value="1"/>
</dbReference>
<organism evidence="3 4">
    <name type="scientific">Candidatus Viridilinea halotolerans</name>
    <dbReference type="NCBI Taxonomy" id="2491704"/>
    <lineage>
        <taxon>Bacteria</taxon>
        <taxon>Bacillati</taxon>
        <taxon>Chloroflexota</taxon>
        <taxon>Chloroflexia</taxon>
        <taxon>Chloroflexales</taxon>
        <taxon>Chloroflexineae</taxon>
        <taxon>Oscillochloridaceae</taxon>
        <taxon>Candidatus Viridilinea</taxon>
    </lineage>
</organism>
<dbReference type="InterPro" id="IPR028204">
    <property type="entry name" value="Tricorn_C1"/>
</dbReference>
<evidence type="ECO:0000313" key="4">
    <source>
        <dbReference type="Proteomes" id="UP000280307"/>
    </source>
</evidence>
<dbReference type="InterPro" id="IPR029045">
    <property type="entry name" value="ClpP/crotonase-like_dom_sf"/>
</dbReference>
<dbReference type="InterPro" id="IPR001478">
    <property type="entry name" value="PDZ"/>
</dbReference>
<dbReference type="Pfam" id="PF03572">
    <property type="entry name" value="Peptidase_S41"/>
    <property type="match status" value="1"/>
</dbReference>
<name>A0A426U3Z5_9CHLR</name>
<dbReference type="GO" id="GO:0004175">
    <property type="term" value="F:endopeptidase activity"/>
    <property type="evidence" value="ECO:0007669"/>
    <property type="project" value="TreeGrafter"/>
</dbReference>
<evidence type="ECO:0000259" key="2">
    <source>
        <dbReference type="PROSITE" id="PS50106"/>
    </source>
</evidence>
<proteinExistence type="predicted"/>
<dbReference type="SUPFAM" id="SSF52096">
    <property type="entry name" value="ClpP/crotonase"/>
    <property type="match status" value="1"/>
</dbReference>